<dbReference type="PANTHER" id="PTHR31956:SF8">
    <property type="entry name" value="ACID PHOSPHATASE PHOA (AFU_ORTHOLOGUE AFUA_1G03570)"/>
    <property type="match status" value="1"/>
</dbReference>
<dbReference type="GO" id="GO:0003993">
    <property type="term" value="F:acid phosphatase activity"/>
    <property type="evidence" value="ECO:0007669"/>
    <property type="project" value="UniProtKB-EC"/>
</dbReference>
<dbReference type="OrthoDB" id="5135119at2759"/>
<dbReference type="EC" id="3.1.3.2" evidence="2"/>
<sequence length="450" mass="49491">MKVLLRHTLGLTLLTPALVLALPPYPNVTIPSGPSLSEIEATAATTLPESPVSNVKGLAFDRFYQLWMENTNFEDAGADENMQWLASQGILLTNYFGVTHPSQPNYCASVGGDTWGMDHDSLIDMPANISTIVDLLDTKDISWGEYQEHLPYAGFQGFNYSNQATLRDNYARRHNPLINFRSVTNNGTRARRIKSFTDFQDDLANKTLPQWAFITLNVTNDAHDTNISFGAKWERGWMSNLFNDPYFMNNTLVLLTFDEDAYLENNRVFSVLVGGAVPDHLKGTKDDTFYTHYSSIATVSANWGLPSLGRWDCGANIFEIVSNKTGYVNYEVDTTHLLLNQTYPGRAAIGWIGKYSPVWPIPITDAQCSAGHGVLDSVKSLYGSLSPTYNYTSPYPMDAKNNYNMNVTAVRTSNTTTGASVTAVSAGTAVTAPSSAIITLALGGFLFCLV</sequence>
<evidence type="ECO:0000256" key="2">
    <source>
        <dbReference type="ARBA" id="ARBA00012646"/>
    </source>
</evidence>
<dbReference type="GO" id="GO:0009395">
    <property type="term" value="P:phospholipid catabolic process"/>
    <property type="evidence" value="ECO:0007669"/>
    <property type="project" value="TreeGrafter"/>
</dbReference>
<evidence type="ECO:0000256" key="5">
    <source>
        <dbReference type="SAM" id="SignalP"/>
    </source>
</evidence>
<dbReference type="GeneID" id="43657670"/>
<dbReference type="Pfam" id="PF04185">
    <property type="entry name" value="Phosphoesterase"/>
    <property type="match status" value="1"/>
</dbReference>
<dbReference type="RefSeq" id="XP_031923780.1">
    <property type="nucleotide sequence ID" value="XM_032073224.1"/>
</dbReference>
<evidence type="ECO:0000256" key="1">
    <source>
        <dbReference type="ARBA" id="ARBA00000032"/>
    </source>
</evidence>
<dbReference type="FunFam" id="3.40.720.10:FF:000043">
    <property type="entry name" value="Acid phosphatase PHOa"/>
    <property type="match status" value="1"/>
</dbReference>
<evidence type="ECO:0000256" key="4">
    <source>
        <dbReference type="ARBA" id="ARBA00072210"/>
    </source>
</evidence>
<protein>
    <recommendedName>
        <fullName evidence="4">Acid phosphatase</fullName>
        <ecNumber evidence="2">3.1.3.2</ecNumber>
    </recommendedName>
</protein>
<dbReference type="Proteomes" id="UP000326268">
    <property type="component" value="Unassembled WGS sequence"/>
</dbReference>
<gene>
    <name evidence="6" type="ORF">BDV27DRAFT_161426</name>
</gene>
<keyword evidence="3" id="KW-0378">Hydrolase</keyword>
<name>A0A5N6ZUW3_9EURO</name>
<dbReference type="InterPro" id="IPR007312">
    <property type="entry name" value="Phosphoesterase"/>
</dbReference>
<organism evidence="6 7">
    <name type="scientific">Aspergillus caelatus</name>
    <dbReference type="NCBI Taxonomy" id="61420"/>
    <lineage>
        <taxon>Eukaryota</taxon>
        <taxon>Fungi</taxon>
        <taxon>Dikarya</taxon>
        <taxon>Ascomycota</taxon>
        <taxon>Pezizomycotina</taxon>
        <taxon>Eurotiomycetes</taxon>
        <taxon>Eurotiomycetidae</taxon>
        <taxon>Eurotiales</taxon>
        <taxon>Aspergillaceae</taxon>
        <taxon>Aspergillus</taxon>
        <taxon>Aspergillus subgen. Circumdati</taxon>
    </lineage>
</organism>
<evidence type="ECO:0000313" key="7">
    <source>
        <dbReference type="Proteomes" id="UP000326268"/>
    </source>
</evidence>
<dbReference type="AlphaFoldDB" id="A0A5N6ZUW3"/>
<evidence type="ECO:0000313" key="6">
    <source>
        <dbReference type="EMBL" id="KAE8360699.1"/>
    </source>
</evidence>
<keyword evidence="5" id="KW-0732">Signal</keyword>
<feature type="signal peptide" evidence="5">
    <location>
        <begin position="1"/>
        <end position="21"/>
    </location>
</feature>
<keyword evidence="7" id="KW-1185">Reference proteome</keyword>
<dbReference type="Gene3D" id="3.40.720.10">
    <property type="entry name" value="Alkaline Phosphatase, subunit A"/>
    <property type="match status" value="1"/>
</dbReference>
<feature type="chain" id="PRO_5024977853" description="Acid phosphatase" evidence="5">
    <location>
        <begin position="22"/>
        <end position="450"/>
    </location>
</feature>
<dbReference type="EMBL" id="ML737763">
    <property type="protein sequence ID" value="KAE8360699.1"/>
    <property type="molecule type" value="Genomic_DNA"/>
</dbReference>
<reference evidence="6 7" key="1">
    <citation type="submission" date="2019-04" db="EMBL/GenBank/DDBJ databases">
        <title>Friends and foes A comparative genomics studyof 23 Aspergillus species from section Flavi.</title>
        <authorList>
            <consortium name="DOE Joint Genome Institute"/>
            <person name="Kjaerbolling I."/>
            <person name="Vesth T."/>
            <person name="Frisvad J.C."/>
            <person name="Nybo J.L."/>
            <person name="Theobald S."/>
            <person name="Kildgaard S."/>
            <person name="Isbrandt T."/>
            <person name="Kuo A."/>
            <person name="Sato A."/>
            <person name="Lyhne E.K."/>
            <person name="Kogle M.E."/>
            <person name="Wiebenga A."/>
            <person name="Kun R.S."/>
            <person name="Lubbers R.J."/>
            <person name="Makela M.R."/>
            <person name="Barry K."/>
            <person name="Chovatia M."/>
            <person name="Clum A."/>
            <person name="Daum C."/>
            <person name="Haridas S."/>
            <person name="He G."/>
            <person name="LaButti K."/>
            <person name="Lipzen A."/>
            <person name="Mondo S."/>
            <person name="Riley R."/>
            <person name="Salamov A."/>
            <person name="Simmons B.A."/>
            <person name="Magnuson J.K."/>
            <person name="Henrissat B."/>
            <person name="Mortensen U.H."/>
            <person name="Larsen T.O."/>
            <person name="Devries R.P."/>
            <person name="Grigoriev I.V."/>
            <person name="Machida M."/>
            <person name="Baker S.E."/>
            <person name="Andersen M.R."/>
        </authorList>
    </citation>
    <scope>NUCLEOTIDE SEQUENCE [LARGE SCALE GENOMIC DNA]</scope>
    <source>
        <strain evidence="6 7">CBS 763.97</strain>
    </source>
</reference>
<proteinExistence type="predicted"/>
<evidence type="ECO:0000256" key="3">
    <source>
        <dbReference type="ARBA" id="ARBA00022801"/>
    </source>
</evidence>
<accession>A0A5N6ZUW3</accession>
<dbReference type="PANTHER" id="PTHR31956">
    <property type="entry name" value="NON-SPECIFIC PHOSPHOLIPASE C4-RELATED"/>
    <property type="match status" value="1"/>
</dbReference>
<comment type="catalytic activity">
    <reaction evidence="1">
        <text>a phosphate monoester + H2O = an alcohol + phosphate</text>
        <dbReference type="Rhea" id="RHEA:15017"/>
        <dbReference type="ChEBI" id="CHEBI:15377"/>
        <dbReference type="ChEBI" id="CHEBI:30879"/>
        <dbReference type="ChEBI" id="CHEBI:43474"/>
        <dbReference type="ChEBI" id="CHEBI:67140"/>
        <dbReference type="EC" id="3.1.3.2"/>
    </reaction>
</comment>
<dbReference type="InterPro" id="IPR017850">
    <property type="entry name" value="Alkaline_phosphatase_core_sf"/>
</dbReference>